<evidence type="ECO:0000256" key="3">
    <source>
        <dbReference type="ARBA" id="ARBA00022679"/>
    </source>
</evidence>
<dbReference type="GO" id="GO:0051391">
    <property type="term" value="P:tRNA acetylation"/>
    <property type="evidence" value="ECO:0007669"/>
    <property type="project" value="UniProtKB-UniRule"/>
</dbReference>
<dbReference type="HAMAP" id="MF_01886">
    <property type="entry name" value="tRNA_acetyltr_TmcA"/>
    <property type="match status" value="1"/>
</dbReference>
<evidence type="ECO:0000256" key="8">
    <source>
        <dbReference type="ARBA" id="ARBA00023315"/>
    </source>
</evidence>
<dbReference type="GO" id="GO:0051392">
    <property type="term" value="F:tRNA cytidine N4-acetyltransferase activity"/>
    <property type="evidence" value="ECO:0007669"/>
    <property type="project" value="UniProtKB-UniRule"/>
</dbReference>
<dbReference type="Proteomes" id="UP000013111">
    <property type="component" value="Unassembled WGS sequence"/>
</dbReference>
<dbReference type="InterPro" id="IPR013562">
    <property type="entry name" value="TmcA/NAT10_N"/>
</dbReference>
<feature type="domain" description="N-acetyltransferase" evidence="10">
    <location>
        <begin position="346"/>
        <end position="528"/>
    </location>
</feature>
<dbReference type="RefSeq" id="WP_004159006.1">
    <property type="nucleotide sequence ID" value="NZ_BAYW01000012.1"/>
</dbReference>
<comment type="subcellular location">
    <subcellularLocation>
        <location evidence="9">Cytoplasm</location>
    </subcellularLocation>
</comment>
<dbReference type="Pfam" id="PF05127">
    <property type="entry name" value="NAT10_TcmA_helicase"/>
    <property type="match status" value="1"/>
</dbReference>
<dbReference type="EMBL" id="CAPB01000033">
    <property type="protein sequence ID" value="CCO94535.1"/>
    <property type="molecule type" value="Genomic_DNA"/>
</dbReference>
<evidence type="ECO:0000313" key="12">
    <source>
        <dbReference type="Proteomes" id="UP000013111"/>
    </source>
</evidence>
<evidence type="ECO:0000256" key="5">
    <source>
        <dbReference type="ARBA" id="ARBA00022741"/>
    </source>
</evidence>
<reference evidence="11 12" key="2">
    <citation type="submission" date="2013-04" db="EMBL/GenBank/DDBJ databases">
        <title>Comparative genomics of 12 strains of Erwinia amylovora identifies a pan-genome with a large conserved core and provides insights into host specificity.</title>
        <authorList>
            <person name="Mann R.A."/>
            <person name="Smits T.H.M."/>
            <person name="Buehlmann A."/>
            <person name="Blom J."/>
            <person name="Goesmann A."/>
            <person name="Frey J.E."/>
            <person name="Plummer K.M."/>
            <person name="Beer S.V."/>
            <person name="Luck J."/>
            <person name="Duffy B."/>
            <person name="Rodoni B."/>
        </authorList>
    </citation>
    <scope>NUCLEOTIDE SEQUENCE [LARGE SCALE GENOMIC DNA]</scope>
    <source>
        <strain evidence="12">CFBP 1232</strain>
    </source>
</reference>
<dbReference type="PANTHER" id="PTHR10925">
    <property type="entry name" value="N-ACETYLTRANSFERASE 10"/>
    <property type="match status" value="1"/>
</dbReference>
<evidence type="ECO:0000256" key="7">
    <source>
        <dbReference type="ARBA" id="ARBA00022884"/>
    </source>
</evidence>
<evidence type="ECO:0000256" key="9">
    <source>
        <dbReference type="HAMAP-Rule" id="MF_01886"/>
    </source>
</evidence>
<reference evidence="11 12" key="1">
    <citation type="submission" date="2012-11" db="EMBL/GenBank/DDBJ databases">
        <authorList>
            <person name="Linke B."/>
        </authorList>
    </citation>
    <scope>NUCLEOTIDE SEQUENCE [LARGE SCALE GENOMIC DNA]</scope>
    <source>
        <strain evidence="12">CFBP 1232</strain>
    </source>
</reference>
<dbReference type="Pfam" id="PF13718">
    <property type="entry name" value="GNAT_acetyltr_2"/>
    <property type="match status" value="2"/>
</dbReference>
<dbReference type="Gene3D" id="3.40.50.300">
    <property type="entry name" value="P-loop containing nucleotide triphosphate hydrolases"/>
    <property type="match status" value="1"/>
</dbReference>
<keyword evidence="4 9" id="KW-0819">tRNA processing</keyword>
<dbReference type="SUPFAM" id="SSF55729">
    <property type="entry name" value="Acyl-CoA N-acyltransferases (Nat)"/>
    <property type="match status" value="1"/>
</dbReference>
<feature type="binding site" evidence="9">
    <location>
        <position position="503"/>
    </location>
    <ligand>
        <name>acetyl-CoA</name>
        <dbReference type="ChEBI" id="CHEBI:57288"/>
    </ligand>
</feature>
<dbReference type="SUPFAM" id="SSF52540">
    <property type="entry name" value="P-loop containing nucleoside triphosphate hydrolases"/>
    <property type="match status" value="1"/>
</dbReference>
<dbReference type="InterPro" id="IPR033442">
    <property type="entry name" value="TmcA_tRNA_bind"/>
</dbReference>
<evidence type="ECO:0000259" key="10">
    <source>
        <dbReference type="PROSITE" id="PS51186"/>
    </source>
</evidence>
<dbReference type="GO" id="GO:1990883">
    <property type="term" value="F:18S rRNA cytidine N-acetyltransferase activity"/>
    <property type="evidence" value="ECO:0007669"/>
    <property type="project" value="TreeGrafter"/>
</dbReference>
<dbReference type="PANTHER" id="PTHR10925:SF5">
    <property type="entry name" value="RNA CYTIDINE ACETYLTRANSFERASE"/>
    <property type="match status" value="1"/>
</dbReference>
<keyword evidence="7 9" id="KW-0694">RNA-binding</keyword>
<keyword evidence="8 9" id="KW-0012">Acyltransferase</keyword>
<dbReference type="GeneID" id="97606725"/>
<comment type="caution">
    <text evidence="9">Lacks conserved residue(s) required for the propagation of feature annotation.</text>
</comment>
<dbReference type="Pfam" id="PF17176">
    <property type="entry name" value="tRNA_bind_3"/>
    <property type="match status" value="1"/>
</dbReference>
<comment type="similarity">
    <text evidence="9">Belongs to the TmcA family.</text>
</comment>
<evidence type="ECO:0000313" key="11">
    <source>
        <dbReference type="EMBL" id="CCO94535.1"/>
    </source>
</evidence>
<keyword evidence="1 9" id="KW-0963">Cytoplasm</keyword>
<dbReference type="AlphaFoldDB" id="A0A831A3K0"/>
<dbReference type="InterPro" id="IPR032672">
    <property type="entry name" value="TmcA/NAT10/Kre33"/>
</dbReference>
<dbReference type="FunFam" id="3.40.50.300:FF:001011">
    <property type="entry name" value="tRNA(Met) cytidine acetyltransferase TmcA"/>
    <property type="match status" value="1"/>
</dbReference>
<comment type="caution">
    <text evidence="11">The sequence shown here is derived from an EMBL/GenBank/DDBJ whole genome shotgun (WGS) entry which is preliminary data.</text>
</comment>
<evidence type="ECO:0000256" key="2">
    <source>
        <dbReference type="ARBA" id="ARBA00022555"/>
    </source>
</evidence>
<keyword evidence="3 9" id="KW-0808">Transferase</keyword>
<comment type="function">
    <text evidence="9">Catalyzes the formation of N(4)-acetylcytidine (ac(4)C) at the wobble position of tRNA(Met), by using acetyl-CoA as an acetyl donor and ATP (or GTP).</text>
</comment>
<name>A0A831A3K0_ERWAM</name>
<dbReference type="InterPro" id="IPR027417">
    <property type="entry name" value="P-loop_NTPase"/>
</dbReference>
<dbReference type="Gene3D" id="3.40.630.30">
    <property type="match status" value="1"/>
</dbReference>
<dbReference type="InterPro" id="IPR016181">
    <property type="entry name" value="Acyl_CoA_acyltransferase"/>
</dbReference>
<dbReference type="Gene3D" id="3.40.50.11040">
    <property type="match status" value="1"/>
</dbReference>
<dbReference type="Pfam" id="PF08351">
    <property type="entry name" value="TmcA_N"/>
    <property type="match status" value="1"/>
</dbReference>
<dbReference type="GO" id="GO:0005737">
    <property type="term" value="C:cytoplasm"/>
    <property type="evidence" value="ECO:0007669"/>
    <property type="project" value="UniProtKB-SubCell"/>
</dbReference>
<dbReference type="GO" id="GO:0005524">
    <property type="term" value="F:ATP binding"/>
    <property type="evidence" value="ECO:0007669"/>
    <property type="project" value="UniProtKB-UniRule"/>
</dbReference>
<comment type="catalytic activity">
    <reaction evidence="9">
        <text>cytidine(34) in elongator tRNA(Met) + acetyl-CoA + ATP + H2O = N(4)-acetylcytidine(34) in elongator tRNA(Met) + ADP + phosphate + CoA + H(+)</text>
        <dbReference type="Rhea" id="RHEA:43788"/>
        <dbReference type="Rhea" id="RHEA-COMP:10693"/>
        <dbReference type="Rhea" id="RHEA-COMP:10694"/>
        <dbReference type="ChEBI" id="CHEBI:15377"/>
        <dbReference type="ChEBI" id="CHEBI:15378"/>
        <dbReference type="ChEBI" id="CHEBI:30616"/>
        <dbReference type="ChEBI" id="CHEBI:43474"/>
        <dbReference type="ChEBI" id="CHEBI:57287"/>
        <dbReference type="ChEBI" id="CHEBI:57288"/>
        <dbReference type="ChEBI" id="CHEBI:74900"/>
        <dbReference type="ChEBI" id="CHEBI:82748"/>
        <dbReference type="ChEBI" id="CHEBI:456216"/>
        <dbReference type="EC" id="2.3.1.193"/>
    </reaction>
</comment>
<keyword evidence="2 9" id="KW-0820">tRNA-binding</keyword>
<evidence type="ECO:0000256" key="4">
    <source>
        <dbReference type="ARBA" id="ARBA00022694"/>
    </source>
</evidence>
<organism evidence="11 12">
    <name type="scientific">Erwinia amylovora NBRC 12687 = CFBP 1232</name>
    <dbReference type="NCBI Taxonomy" id="1219359"/>
    <lineage>
        <taxon>Bacteria</taxon>
        <taxon>Pseudomonadati</taxon>
        <taxon>Pseudomonadota</taxon>
        <taxon>Gammaproteobacteria</taxon>
        <taxon>Enterobacterales</taxon>
        <taxon>Erwiniaceae</taxon>
        <taxon>Erwinia</taxon>
    </lineage>
</organism>
<dbReference type="InterPro" id="IPR024914">
    <property type="entry name" value="tRNA_acetyltr_TmcA"/>
</dbReference>
<dbReference type="Gene3D" id="1.20.120.890">
    <property type="entry name" value="tRNA(Met) cytidine acetyltransferase, tail domain"/>
    <property type="match status" value="1"/>
</dbReference>
<protein>
    <recommendedName>
        <fullName evidence="9">tRNA(Met) cytidine acetyltransferase TmcA</fullName>
        <ecNumber evidence="9">2.3.1.193</ecNumber>
    </recommendedName>
</protein>
<dbReference type="InterPro" id="IPR007807">
    <property type="entry name" value="TcmA/NAT10_helicase"/>
</dbReference>
<dbReference type="FunFam" id="3.40.630.30:FF:000054">
    <property type="entry name" value="tRNA(Met) cytidine acetyltransferase TmcA"/>
    <property type="match status" value="1"/>
</dbReference>
<dbReference type="InterPro" id="IPR038321">
    <property type="entry name" value="TmcA_C_sf"/>
</dbReference>
<dbReference type="EC" id="2.3.1.193" evidence="9"/>
<sequence length="667" mass="73912">MSDLLQAAAQIKRQGWRRLLVISGDAFWCEQQAAACMAQLPGDWLTVGEQPLSALHCAPQAIRTLLGREFRHALFDARRGFHAEALAALSGTLHAGSWLIMLVPAWHRWPLQPDADSLRWSECASPIPAPFFIRRFRQLLLADQRAVLWRQHHACTIPDLTDLPTWPGDNSGQQQQILTKLLRARPGIYVVTAARGRGKSALAGMLAARWPGRCLVTAPAKVSTDVLAHYAGPHFQFIAPDRLLVEARQHRAGIDWLLIDEAAAIPAPQLQQLVALFPYVLLTTTVQGYEGTGRGFMLKFCATLPDVTRYQLDLPLRYAVNDPLEQFISQALLLDDAVSVPQSDTVVIQSLEQADWARRPASMAAIYQLLTSAHYRTSPLDLRRMMDAPGMHFSAALQGDNVQGALWLVDEGGLSAELAAAVWAGYRRPRGNLVAQSLAAHAGLAEAAQLRSRRISRIALAPALRGRGIGQQLITRCCQAVHGLDFLSVSFGFTPRLWRFWQRCGFQLVRFGSQREASSGCYTAMAIYPLSASGQQLAERATRRLARDGYWLRQQSEQEELPLDAQRDLLLNDDDWQELAGFAWAQRPFEASFAALGRLVSQGGHFPLLYAALIEGQSAAQLCSRFAVAGRKALLNAWRHEAQQALIALDKANALHWQQWVNGLNAH</sequence>
<gene>
    <name evidence="9" type="primary">tmcA</name>
    <name evidence="11" type="ORF">BN437_2625</name>
</gene>
<dbReference type="PROSITE" id="PS51186">
    <property type="entry name" value="GNAT"/>
    <property type="match status" value="1"/>
</dbReference>
<accession>A0A831A3K0</accession>
<evidence type="ECO:0000256" key="6">
    <source>
        <dbReference type="ARBA" id="ARBA00022840"/>
    </source>
</evidence>
<feature type="binding site" evidence="9">
    <location>
        <position position="174"/>
    </location>
    <ligand>
        <name>ATP</name>
        <dbReference type="ChEBI" id="CHEBI:30616"/>
    </ligand>
</feature>
<keyword evidence="5 9" id="KW-0547">Nucleotide-binding</keyword>
<keyword evidence="6 9" id="KW-0067">ATP-binding</keyword>
<evidence type="ECO:0000256" key="1">
    <source>
        <dbReference type="ARBA" id="ARBA00022490"/>
    </source>
</evidence>
<proteinExistence type="inferred from homology"/>
<dbReference type="FunFam" id="3.40.50.11040:FF:000003">
    <property type="entry name" value="tRNA(Met) cytidine acetyltransferase TmcA"/>
    <property type="match status" value="1"/>
</dbReference>
<dbReference type="GO" id="GO:0002101">
    <property type="term" value="P:tRNA wobble cytosine modification"/>
    <property type="evidence" value="ECO:0007669"/>
    <property type="project" value="UniProtKB-UniRule"/>
</dbReference>
<dbReference type="GO" id="GO:1904812">
    <property type="term" value="P:rRNA acetylation involved in maturation of SSU-rRNA"/>
    <property type="evidence" value="ECO:0007669"/>
    <property type="project" value="TreeGrafter"/>
</dbReference>
<dbReference type="InterPro" id="IPR000182">
    <property type="entry name" value="GNAT_dom"/>
</dbReference>
<feature type="binding site" evidence="9">
    <location>
        <position position="317"/>
    </location>
    <ligand>
        <name>ATP</name>
        <dbReference type="ChEBI" id="CHEBI:30616"/>
    </ligand>
</feature>
<dbReference type="GO" id="GO:0000049">
    <property type="term" value="F:tRNA binding"/>
    <property type="evidence" value="ECO:0007669"/>
    <property type="project" value="UniProtKB-UniRule"/>
</dbReference>